<evidence type="ECO:0000259" key="10">
    <source>
        <dbReference type="Pfam" id="PF00561"/>
    </source>
</evidence>
<dbReference type="GO" id="GO:0004177">
    <property type="term" value="F:aminopeptidase activity"/>
    <property type="evidence" value="ECO:0007669"/>
    <property type="project" value="UniProtKB-KW"/>
</dbReference>
<dbReference type="InterPro" id="IPR005944">
    <property type="entry name" value="Pro_iminopeptidase"/>
</dbReference>
<dbReference type="EMBL" id="JBHMBW010000102">
    <property type="protein sequence ID" value="MFB9630797.1"/>
    <property type="molecule type" value="Genomic_DNA"/>
</dbReference>
<feature type="domain" description="AB hydrolase-1" evidence="10">
    <location>
        <begin position="40"/>
        <end position="301"/>
    </location>
</feature>
<evidence type="ECO:0000256" key="3">
    <source>
        <dbReference type="ARBA" id="ARBA00010088"/>
    </source>
</evidence>
<proteinExistence type="inferred from homology"/>
<dbReference type="RefSeq" id="WP_344999195.1">
    <property type="nucleotide sequence ID" value="NZ_BAAAXV010000009.1"/>
</dbReference>
<dbReference type="PIRSF" id="PIRSF006431">
    <property type="entry name" value="Pept_S33"/>
    <property type="match status" value="1"/>
</dbReference>
<evidence type="ECO:0000256" key="1">
    <source>
        <dbReference type="ARBA" id="ARBA00001585"/>
    </source>
</evidence>
<comment type="caution">
    <text evidence="11">The sequence shown here is derived from an EMBL/GenBank/DDBJ whole genome shotgun (WGS) entry which is preliminary data.</text>
</comment>
<gene>
    <name evidence="11" type="primary">pip</name>
    <name evidence="11" type="ORF">ACFFSA_47670</name>
</gene>
<keyword evidence="5 8" id="KW-0963">Cytoplasm</keyword>
<keyword evidence="4 8" id="KW-0031">Aminopeptidase</keyword>
<dbReference type="Gene3D" id="3.40.50.1820">
    <property type="entry name" value="alpha/beta hydrolase"/>
    <property type="match status" value="1"/>
</dbReference>
<keyword evidence="7 8" id="KW-0378">Hydrolase</keyword>
<comment type="subcellular location">
    <subcellularLocation>
        <location evidence="2 8">Cytoplasm</location>
    </subcellularLocation>
</comment>
<dbReference type="PRINTS" id="PR00793">
    <property type="entry name" value="PROAMNOPTASE"/>
</dbReference>
<dbReference type="PANTHER" id="PTHR43722">
    <property type="entry name" value="PROLINE IMINOPEPTIDASE"/>
    <property type="match status" value="1"/>
</dbReference>
<accession>A0ABV5SGJ5</accession>
<evidence type="ECO:0000256" key="4">
    <source>
        <dbReference type="ARBA" id="ARBA00022438"/>
    </source>
</evidence>
<sequence length="325" mass="36066">MLLDRKGEHMHAYDKGMLDVGDGNLVYWEVAGNPEGKPAVVVHGGPGSGAGPGWYRKFDLDAYQVVLFDQRGCGRSTPSVSDWAVSLDANTTHHLVADMELLREHLGIGKWMVFGGSWGATLGLAYAVRHPDRVSEVVLFGVGTTTRREVEWITREMGRVFPEEWARFRDGVPEQDRDGNLADAYARLMEHPDLAVREKAAAAWCEWEDRHVRLLPGLERDPSYDDRDFRVTFARLVTHYWRHAAWLGDDELLRGVAGLGHVPGVLVHGRLDVSTPLETAWRLSRAWPGCELIVLDGAGHGPGLGETLVAVVGRLAERNQPSRLG</sequence>
<evidence type="ECO:0000256" key="6">
    <source>
        <dbReference type="ARBA" id="ARBA00022670"/>
    </source>
</evidence>
<dbReference type="PRINTS" id="PR00111">
    <property type="entry name" value="ABHYDROLASE"/>
</dbReference>
<reference evidence="11 12" key="1">
    <citation type="submission" date="2024-09" db="EMBL/GenBank/DDBJ databases">
        <authorList>
            <person name="Sun Q."/>
            <person name="Mori K."/>
        </authorList>
    </citation>
    <scope>NUCLEOTIDE SEQUENCE [LARGE SCALE GENOMIC DNA]</scope>
    <source>
        <strain evidence="11 12">JCM 3143</strain>
    </source>
</reference>
<evidence type="ECO:0000256" key="9">
    <source>
        <dbReference type="RuleBase" id="RU003421"/>
    </source>
</evidence>
<dbReference type="SUPFAM" id="SSF53474">
    <property type="entry name" value="alpha/beta-Hydrolases"/>
    <property type="match status" value="1"/>
</dbReference>
<keyword evidence="6 8" id="KW-0645">Protease</keyword>
<comment type="catalytic activity">
    <reaction evidence="1 8 9">
        <text>Release of N-terminal proline from a peptide.</text>
        <dbReference type="EC" id="3.4.11.5"/>
    </reaction>
</comment>
<dbReference type="InterPro" id="IPR000073">
    <property type="entry name" value="AB_hydrolase_1"/>
</dbReference>
<evidence type="ECO:0000313" key="11">
    <source>
        <dbReference type="EMBL" id="MFB9630797.1"/>
    </source>
</evidence>
<protein>
    <recommendedName>
        <fullName evidence="8 9">Proline iminopeptidase</fullName>
        <shortName evidence="8">PIP</shortName>
        <ecNumber evidence="8 9">3.4.11.5</ecNumber>
    </recommendedName>
    <alternativeName>
        <fullName evidence="8">Prolyl aminopeptidase</fullName>
    </alternativeName>
</protein>
<evidence type="ECO:0000256" key="7">
    <source>
        <dbReference type="ARBA" id="ARBA00022801"/>
    </source>
</evidence>
<evidence type="ECO:0000256" key="8">
    <source>
        <dbReference type="PIRNR" id="PIRNR006431"/>
    </source>
</evidence>
<evidence type="ECO:0000256" key="2">
    <source>
        <dbReference type="ARBA" id="ARBA00004496"/>
    </source>
</evidence>
<organism evidence="11 12">
    <name type="scientific">Nonomuraea helvata</name>
    <dbReference type="NCBI Taxonomy" id="37484"/>
    <lineage>
        <taxon>Bacteria</taxon>
        <taxon>Bacillati</taxon>
        <taxon>Actinomycetota</taxon>
        <taxon>Actinomycetes</taxon>
        <taxon>Streptosporangiales</taxon>
        <taxon>Streptosporangiaceae</taxon>
        <taxon>Nonomuraea</taxon>
    </lineage>
</organism>
<evidence type="ECO:0000256" key="5">
    <source>
        <dbReference type="ARBA" id="ARBA00022490"/>
    </source>
</evidence>
<dbReference type="InterPro" id="IPR029058">
    <property type="entry name" value="AB_hydrolase_fold"/>
</dbReference>
<dbReference type="InterPro" id="IPR002410">
    <property type="entry name" value="Peptidase_S33"/>
</dbReference>
<comment type="similarity">
    <text evidence="3 8 9">Belongs to the peptidase S33 family.</text>
</comment>
<dbReference type="Proteomes" id="UP001589532">
    <property type="component" value="Unassembled WGS sequence"/>
</dbReference>
<dbReference type="EC" id="3.4.11.5" evidence="8 9"/>
<dbReference type="PANTHER" id="PTHR43722:SF1">
    <property type="entry name" value="PROLINE IMINOPEPTIDASE"/>
    <property type="match status" value="1"/>
</dbReference>
<name>A0ABV5SGJ5_9ACTN</name>
<evidence type="ECO:0000313" key="12">
    <source>
        <dbReference type="Proteomes" id="UP001589532"/>
    </source>
</evidence>
<keyword evidence="12" id="KW-1185">Reference proteome</keyword>
<dbReference type="NCBIfam" id="TIGR01249">
    <property type="entry name" value="pro_imino_pep_1"/>
    <property type="match status" value="1"/>
</dbReference>
<dbReference type="Pfam" id="PF00561">
    <property type="entry name" value="Abhydrolase_1"/>
    <property type="match status" value="1"/>
</dbReference>